<name>A0A0T5YXY4_9GAMM</name>
<dbReference type="RefSeq" id="WP_060528218.1">
    <property type="nucleotide sequence ID" value="NZ_KQ557119.1"/>
</dbReference>
<dbReference type="SUPFAM" id="SSF54001">
    <property type="entry name" value="Cysteine proteinases"/>
    <property type="match status" value="1"/>
</dbReference>
<evidence type="ECO:0008006" key="4">
    <source>
        <dbReference type="Google" id="ProtNLM"/>
    </source>
</evidence>
<dbReference type="PATRIC" id="fig|54398.3.peg.755"/>
<reference evidence="2 3" key="1">
    <citation type="submission" date="2015-11" db="EMBL/GenBank/DDBJ databases">
        <title>The genome of Candidatus Endoriftia persephone in Ridgeia piscesae and population structure of the North Eastern Pacific vestimentiferan symbionts.</title>
        <authorList>
            <person name="Perez M."/>
            <person name="Juniper K.S."/>
        </authorList>
    </citation>
    <scope>NUCLEOTIDE SEQUENCE [LARGE SCALE GENOMIC DNA]</scope>
    <source>
        <strain evidence="2">Ind11</strain>
    </source>
</reference>
<proteinExistence type="predicted"/>
<dbReference type="Gene3D" id="3.90.1720.10">
    <property type="entry name" value="endopeptidase domain like (from Nostoc punctiforme)"/>
    <property type="match status" value="1"/>
</dbReference>
<sequence length="325" mass="37852">MRELGQWLARKISEWLVKEGPPPNSPLCDFNRLCYELRPGDILLLEGRSRVSEVIKIITQSSWTHSALYIGRLYDIADPKLRKRVKDAYQGDPNQQLIIEALLGEGTIVAPISKYRMEHLRICRPSGLEPSDAQRIIAYVIKHLGSGYDVRQLLDLARFLFPWTVLPRRWRWRWRSSLFEHNVGGPTRTVCSCLLAEAYNLVNFPILPFIDRGDDGSIRFFKRNPRLFTPKDFDYSPYFDIIKYPFLGLDDLGVYRRLPWCDDRVLYNDNEIEFSNQAREHCDPCTPKLRLAEMHPDERDGTDPERTGGDEDQPERSSPLREVKS</sequence>
<evidence type="ECO:0000313" key="2">
    <source>
        <dbReference type="EMBL" id="KRT55420.1"/>
    </source>
</evidence>
<feature type="compositionally biased region" description="Basic and acidic residues" evidence="1">
    <location>
        <begin position="290"/>
        <end position="325"/>
    </location>
</feature>
<organism evidence="2 3">
    <name type="scientific">endosymbiont of Ridgeia piscesae</name>
    <dbReference type="NCBI Taxonomy" id="54398"/>
    <lineage>
        <taxon>Bacteria</taxon>
        <taxon>Pseudomonadati</taxon>
        <taxon>Pseudomonadota</taxon>
        <taxon>Gammaproteobacteria</taxon>
        <taxon>sulfur-oxidizing symbionts</taxon>
    </lineage>
</organism>
<dbReference type="EMBL" id="LDXT01000079">
    <property type="protein sequence ID" value="KRT55420.1"/>
    <property type="molecule type" value="Genomic_DNA"/>
</dbReference>
<dbReference type="InterPro" id="IPR024453">
    <property type="entry name" value="Peptidase_C92"/>
</dbReference>
<evidence type="ECO:0000256" key="1">
    <source>
        <dbReference type="SAM" id="MobiDB-lite"/>
    </source>
</evidence>
<evidence type="ECO:0000313" key="3">
    <source>
        <dbReference type="Proteomes" id="UP000051634"/>
    </source>
</evidence>
<feature type="region of interest" description="Disordered" evidence="1">
    <location>
        <begin position="289"/>
        <end position="325"/>
    </location>
</feature>
<dbReference type="AlphaFoldDB" id="A0A0T5YXY4"/>
<dbReference type="OrthoDB" id="1550427at2"/>
<keyword evidence="3" id="KW-1185">Reference proteome</keyword>
<accession>A0A0T5YXY4</accession>
<comment type="caution">
    <text evidence="2">The sequence shown here is derived from an EMBL/GenBank/DDBJ whole genome shotgun (WGS) entry which is preliminary data.</text>
</comment>
<dbReference type="Proteomes" id="UP000051634">
    <property type="component" value="Unassembled WGS sequence"/>
</dbReference>
<dbReference type="Pfam" id="PF05708">
    <property type="entry name" value="Peptidase_C92"/>
    <property type="match status" value="1"/>
</dbReference>
<protein>
    <recommendedName>
        <fullName evidence="4">Permuted papain-like amidase enzyme, YaeF/YiiX, C92 family</fullName>
    </recommendedName>
</protein>
<dbReference type="InterPro" id="IPR038765">
    <property type="entry name" value="Papain-like_cys_pep_sf"/>
</dbReference>
<gene>
    <name evidence="2" type="ORF">Ga0074115_11812</name>
</gene>